<reference evidence="1" key="2">
    <citation type="journal article" date="2015" name="Fish Shellfish Immunol.">
        <title>Early steps in the European eel (Anguilla anguilla)-Vibrio vulnificus interaction in the gills: Role of the RtxA13 toxin.</title>
        <authorList>
            <person name="Callol A."/>
            <person name="Pajuelo D."/>
            <person name="Ebbesson L."/>
            <person name="Teles M."/>
            <person name="MacKenzie S."/>
            <person name="Amaro C."/>
        </authorList>
    </citation>
    <scope>NUCLEOTIDE SEQUENCE</scope>
</reference>
<accession>A0A0E9RVY3</accession>
<protein>
    <submittedName>
        <fullName evidence="1">Uncharacterized protein</fullName>
    </submittedName>
</protein>
<evidence type="ECO:0000313" key="1">
    <source>
        <dbReference type="EMBL" id="JAH32605.1"/>
    </source>
</evidence>
<reference evidence="1" key="1">
    <citation type="submission" date="2014-11" db="EMBL/GenBank/DDBJ databases">
        <authorList>
            <person name="Amaro Gonzalez C."/>
        </authorList>
    </citation>
    <scope>NUCLEOTIDE SEQUENCE</scope>
</reference>
<proteinExistence type="predicted"/>
<dbReference type="EMBL" id="GBXM01075972">
    <property type="protein sequence ID" value="JAH32605.1"/>
    <property type="molecule type" value="Transcribed_RNA"/>
</dbReference>
<name>A0A0E9RVY3_ANGAN</name>
<sequence length="22" mass="2446">MCSIDPWVVKKGSYTSPPCFSL</sequence>
<organism evidence="1">
    <name type="scientific">Anguilla anguilla</name>
    <name type="common">European freshwater eel</name>
    <name type="synonym">Muraena anguilla</name>
    <dbReference type="NCBI Taxonomy" id="7936"/>
    <lineage>
        <taxon>Eukaryota</taxon>
        <taxon>Metazoa</taxon>
        <taxon>Chordata</taxon>
        <taxon>Craniata</taxon>
        <taxon>Vertebrata</taxon>
        <taxon>Euteleostomi</taxon>
        <taxon>Actinopterygii</taxon>
        <taxon>Neopterygii</taxon>
        <taxon>Teleostei</taxon>
        <taxon>Anguilliformes</taxon>
        <taxon>Anguillidae</taxon>
        <taxon>Anguilla</taxon>
    </lineage>
</organism>
<dbReference type="AlphaFoldDB" id="A0A0E9RVY3"/>